<dbReference type="EMBL" id="VYYT01000885">
    <property type="protein sequence ID" value="KAK2728234.1"/>
    <property type="molecule type" value="Genomic_DNA"/>
</dbReference>
<comment type="caution">
    <text evidence="1">The sequence shown here is derived from an EMBL/GenBank/DDBJ whole genome shotgun (WGS) entry which is preliminary data.</text>
</comment>
<reference evidence="1" key="1">
    <citation type="submission" date="2023-02" db="EMBL/GenBank/DDBJ databases">
        <title>Colletotrichum kahawae CIFC_Que2 genome sequencing and assembly.</title>
        <authorList>
            <person name="Baroncelli R."/>
        </authorList>
    </citation>
    <scope>NUCLEOTIDE SEQUENCE</scope>
    <source>
        <strain evidence="1">CIFC_Que2</strain>
    </source>
</reference>
<dbReference type="AlphaFoldDB" id="A0AAE0CWV0"/>
<evidence type="ECO:0000313" key="1">
    <source>
        <dbReference type="EMBL" id="KAK2728234.1"/>
    </source>
</evidence>
<gene>
    <name evidence="1" type="ORF">CKAH01_11228</name>
</gene>
<proteinExistence type="predicted"/>
<organism evidence="1 2">
    <name type="scientific">Colletotrichum kahawae</name>
    <name type="common">Coffee berry disease fungus</name>
    <dbReference type="NCBI Taxonomy" id="34407"/>
    <lineage>
        <taxon>Eukaryota</taxon>
        <taxon>Fungi</taxon>
        <taxon>Dikarya</taxon>
        <taxon>Ascomycota</taxon>
        <taxon>Pezizomycotina</taxon>
        <taxon>Sordariomycetes</taxon>
        <taxon>Hypocreomycetidae</taxon>
        <taxon>Glomerellales</taxon>
        <taxon>Glomerellaceae</taxon>
        <taxon>Colletotrichum</taxon>
        <taxon>Colletotrichum gloeosporioides species complex</taxon>
    </lineage>
</organism>
<evidence type="ECO:0000313" key="2">
    <source>
        <dbReference type="Proteomes" id="UP001281614"/>
    </source>
</evidence>
<accession>A0AAE0CWV0</accession>
<dbReference type="Proteomes" id="UP001281614">
    <property type="component" value="Unassembled WGS sequence"/>
</dbReference>
<keyword evidence="2" id="KW-1185">Reference proteome</keyword>
<name>A0AAE0CWV0_COLKA</name>
<protein>
    <submittedName>
        <fullName evidence="1">Uncharacterized protein</fullName>
    </submittedName>
</protein>
<sequence>MGRAGPIRHEDGRKTLQYGGLTAATRPWRTPHASLLSLLHGRIRRDTDAVACVPYCYIQLVHRLIAVASLSVEYAAAAHICESGGPVRTLRPPCPRWLLKERSAEPTRLSTPRAYEGTRQGGSVAAESACSCGF</sequence>